<comment type="similarity">
    <text evidence="3">Belongs to the etk/wzc family.</text>
</comment>
<protein>
    <recommendedName>
        <fullName evidence="4">non-specific protein-tyrosine kinase</fullName>
        <ecNumber evidence="4">2.7.10.2</ecNumber>
    </recommendedName>
</protein>
<proteinExistence type="inferred from homology"/>
<evidence type="ECO:0000256" key="5">
    <source>
        <dbReference type="ARBA" id="ARBA00022475"/>
    </source>
</evidence>
<evidence type="ECO:0000313" key="21">
    <source>
        <dbReference type="Proteomes" id="UP000770785"/>
    </source>
</evidence>
<evidence type="ECO:0000259" key="19">
    <source>
        <dbReference type="Pfam" id="PF13807"/>
    </source>
</evidence>
<dbReference type="InterPro" id="IPR032807">
    <property type="entry name" value="GNVR"/>
</dbReference>
<keyword evidence="5" id="KW-1003">Cell membrane</keyword>
<accession>A0ABX0XCT2</accession>
<keyword evidence="8 16" id="KW-0812">Transmembrane</keyword>
<feature type="domain" description="AAA" evidence="18">
    <location>
        <begin position="585"/>
        <end position="710"/>
    </location>
</feature>
<organism evidence="20 21">
    <name type="scientific">Neolewinella antarctica</name>
    <dbReference type="NCBI Taxonomy" id="442734"/>
    <lineage>
        <taxon>Bacteria</taxon>
        <taxon>Pseudomonadati</taxon>
        <taxon>Bacteroidota</taxon>
        <taxon>Saprospiria</taxon>
        <taxon>Saprospirales</taxon>
        <taxon>Lewinellaceae</taxon>
        <taxon>Neolewinella</taxon>
    </lineage>
</organism>
<keyword evidence="11" id="KW-0067">ATP-binding</keyword>
<evidence type="ECO:0000256" key="9">
    <source>
        <dbReference type="ARBA" id="ARBA00022741"/>
    </source>
</evidence>
<feature type="domain" description="Tyrosine-protein kinase G-rich" evidence="19">
    <location>
        <begin position="442"/>
        <end position="520"/>
    </location>
</feature>
<dbReference type="NCBIfam" id="TIGR01007">
    <property type="entry name" value="eps_fam"/>
    <property type="match status" value="1"/>
</dbReference>
<comment type="caution">
    <text evidence="20">The sequence shown here is derived from an EMBL/GenBank/DDBJ whole genome shotgun (WGS) entry which is preliminary data.</text>
</comment>
<dbReference type="Pfam" id="PF13807">
    <property type="entry name" value="GNVR"/>
    <property type="match status" value="1"/>
</dbReference>
<dbReference type="InterPro" id="IPR027417">
    <property type="entry name" value="P-loop_NTPase"/>
</dbReference>
<evidence type="ECO:0000256" key="11">
    <source>
        <dbReference type="ARBA" id="ARBA00022840"/>
    </source>
</evidence>
<evidence type="ECO:0000256" key="10">
    <source>
        <dbReference type="ARBA" id="ARBA00022777"/>
    </source>
</evidence>
<evidence type="ECO:0000256" key="6">
    <source>
        <dbReference type="ARBA" id="ARBA00022519"/>
    </source>
</evidence>
<comment type="catalytic activity">
    <reaction evidence="15">
        <text>L-tyrosyl-[protein] + ATP = O-phospho-L-tyrosyl-[protein] + ADP + H(+)</text>
        <dbReference type="Rhea" id="RHEA:10596"/>
        <dbReference type="Rhea" id="RHEA-COMP:10136"/>
        <dbReference type="Rhea" id="RHEA-COMP:20101"/>
        <dbReference type="ChEBI" id="CHEBI:15378"/>
        <dbReference type="ChEBI" id="CHEBI:30616"/>
        <dbReference type="ChEBI" id="CHEBI:46858"/>
        <dbReference type="ChEBI" id="CHEBI:61978"/>
        <dbReference type="ChEBI" id="CHEBI:456216"/>
        <dbReference type="EC" id="2.7.10.2"/>
    </reaction>
</comment>
<evidence type="ECO:0000256" key="16">
    <source>
        <dbReference type="SAM" id="Phobius"/>
    </source>
</evidence>
<evidence type="ECO:0000313" key="20">
    <source>
        <dbReference type="EMBL" id="NJC26643.1"/>
    </source>
</evidence>
<dbReference type="Pfam" id="PF02706">
    <property type="entry name" value="Wzz"/>
    <property type="match status" value="1"/>
</dbReference>
<evidence type="ECO:0000259" key="17">
    <source>
        <dbReference type="Pfam" id="PF02706"/>
    </source>
</evidence>
<evidence type="ECO:0000256" key="1">
    <source>
        <dbReference type="ARBA" id="ARBA00004429"/>
    </source>
</evidence>
<keyword evidence="10" id="KW-0418">Kinase</keyword>
<dbReference type="InterPro" id="IPR005702">
    <property type="entry name" value="Wzc-like_C"/>
</dbReference>
<sequence>MSTQINQLKASEKKQEFVPSISIDYGALLYRYKKNWYWFVLAMLLFGAAAYLRIKYSTPQYATSASFILEDPSSSEGVTAREFTRQFGYAETQSIENELNVLKSRSLLTDVVRELNLGLRITYVGDIRNSDLYEQDGFELMRMDTAELDESEVEYGSVELITTSSNKNFLIKGKDTTTYFPGSPIEIGNQHFTFYSKHSAEDQKDRKLIIANVDPGLVAEEMGRRLSVRQLGNSNTVMVRYEDSNPYRAADVVNQLLNIYSIKIIEERSQTGKQTIAFISERLNNVTRDLFNVEANLSNLRQEEGLIVDNSTRGSDYLSQLNVADAQLSELQVRKSLIEQIRNQVATEEYRSVSIASEIIDGTLAQLVTRYNELVIQREQQLASSTLVHPLVIALSAQLDELKGTLITSINTIYRETNARIERVEQRIQPIENNMQSIPEDERRLLKVQRQQQIKQNLFIYLQQKLEEAAISVAAQVPNTRILDAARPNLTSIYPKPAQNYIAAIGLALLLPGLFFFLREVLNTKVQLEEDVERRTSQPIIGRIAASKKGQNIVISPGNRSGVAEMFRLLRTNLTFLLPQDKTPVILMTSSVSGEGKSFVASNLAYTMALGNRRVVIVGADMRKPRLSAAIFAAPSKEKPVINAGLSDYLTETADYGEVVRPTINENLFIIESGPIPPDPSELLLQPRMAQLFEKLREDFDVIILDAPPVGLVTDALQLKNFIDISLYVVRLGHTPKTSLEVLNDVADNEKLPNVGIVLNGLQPKRDYGHGYAQGYYK</sequence>
<dbReference type="EC" id="2.7.10.2" evidence="4"/>
<evidence type="ECO:0000256" key="12">
    <source>
        <dbReference type="ARBA" id="ARBA00022989"/>
    </source>
</evidence>
<evidence type="ECO:0000256" key="15">
    <source>
        <dbReference type="ARBA" id="ARBA00051245"/>
    </source>
</evidence>
<dbReference type="EMBL" id="JAATJH010000003">
    <property type="protein sequence ID" value="NJC26643.1"/>
    <property type="molecule type" value="Genomic_DNA"/>
</dbReference>
<evidence type="ECO:0000256" key="7">
    <source>
        <dbReference type="ARBA" id="ARBA00022679"/>
    </source>
</evidence>
<feature type="transmembrane region" description="Helical" evidence="16">
    <location>
        <begin position="36"/>
        <end position="54"/>
    </location>
</feature>
<evidence type="ECO:0000259" key="18">
    <source>
        <dbReference type="Pfam" id="PF13614"/>
    </source>
</evidence>
<dbReference type="InterPro" id="IPR050445">
    <property type="entry name" value="Bact_polysacc_biosynth/exp"/>
</dbReference>
<comment type="similarity">
    <text evidence="2">Belongs to the CpsD/CapB family.</text>
</comment>
<feature type="domain" description="Polysaccharide chain length determinant N-terminal" evidence="17">
    <location>
        <begin position="22"/>
        <end position="115"/>
    </location>
</feature>
<keyword evidence="21" id="KW-1185">Reference proteome</keyword>
<evidence type="ECO:0000256" key="14">
    <source>
        <dbReference type="ARBA" id="ARBA00023137"/>
    </source>
</evidence>
<dbReference type="RefSeq" id="WP_168037410.1">
    <property type="nucleotide sequence ID" value="NZ_JAATJH010000003.1"/>
</dbReference>
<evidence type="ECO:0000256" key="4">
    <source>
        <dbReference type="ARBA" id="ARBA00011903"/>
    </source>
</evidence>
<keyword evidence="14" id="KW-0829">Tyrosine-protein kinase</keyword>
<dbReference type="Gene3D" id="3.40.50.300">
    <property type="entry name" value="P-loop containing nucleotide triphosphate hydrolases"/>
    <property type="match status" value="1"/>
</dbReference>
<keyword evidence="13 16" id="KW-0472">Membrane</keyword>
<comment type="subcellular location">
    <subcellularLocation>
        <location evidence="1">Cell inner membrane</location>
        <topology evidence="1">Multi-pass membrane protein</topology>
    </subcellularLocation>
</comment>
<dbReference type="InterPro" id="IPR025669">
    <property type="entry name" value="AAA_dom"/>
</dbReference>
<dbReference type="Proteomes" id="UP000770785">
    <property type="component" value="Unassembled WGS sequence"/>
</dbReference>
<keyword evidence="7" id="KW-0808">Transferase</keyword>
<dbReference type="PANTHER" id="PTHR32309">
    <property type="entry name" value="TYROSINE-PROTEIN KINASE"/>
    <property type="match status" value="1"/>
</dbReference>
<keyword evidence="9" id="KW-0547">Nucleotide-binding</keyword>
<keyword evidence="12 16" id="KW-1133">Transmembrane helix</keyword>
<reference evidence="20 21" key="1">
    <citation type="submission" date="2020-03" db="EMBL/GenBank/DDBJ databases">
        <title>Genomic Encyclopedia of Type Strains, Phase IV (KMG-IV): sequencing the most valuable type-strain genomes for metagenomic binning, comparative biology and taxonomic classification.</title>
        <authorList>
            <person name="Goeker M."/>
        </authorList>
    </citation>
    <scope>NUCLEOTIDE SEQUENCE [LARGE SCALE GENOMIC DNA]</scope>
    <source>
        <strain evidence="20 21">DSM 105096</strain>
    </source>
</reference>
<evidence type="ECO:0000256" key="13">
    <source>
        <dbReference type="ARBA" id="ARBA00023136"/>
    </source>
</evidence>
<evidence type="ECO:0000256" key="2">
    <source>
        <dbReference type="ARBA" id="ARBA00007316"/>
    </source>
</evidence>
<evidence type="ECO:0000256" key="8">
    <source>
        <dbReference type="ARBA" id="ARBA00022692"/>
    </source>
</evidence>
<dbReference type="CDD" id="cd05387">
    <property type="entry name" value="BY-kinase"/>
    <property type="match status" value="1"/>
</dbReference>
<gene>
    <name evidence="20" type="ORF">GGR27_002153</name>
</gene>
<dbReference type="SUPFAM" id="SSF52540">
    <property type="entry name" value="P-loop containing nucleoside triphosphate hydrolases"/>
    <property type="match status" value="1"/>
</dbReference>
<keyword evidence="6" id="KW-0997">Cell inner membrane</keyword>
<evidence type="ECO:0000256" key="3">
    <source>
        <dbReference type="ARBA" id="ARBA00008883"/>
    </source>
</evidence>
<dbReference type="InterPro" id="IPR003856">
    <property type="entry name" value="LPS_length_determ_N"/>
</dbReference>
<dbReference type="Pfam" id="PF13614">
    <property type="entry name" value="AAA_31"/>
    <property type="match status" value="1"/>
</dbReference>
<dbReference type="PANTHER" id="PTHR32309:SF13">
    <property type="entry name" value="FERRIC ENTEROBACTIN TRANSPORT PROTEIN FEPE"/>
    <property type="match status" value="1"/>
</dbReference>
<name>A0ABX0XCT2_9BACT</name>